<dbReference type="EMBL" id="JAJNAG010000002">
    <property type="protein sequence ID" value="MCD1124802.1"/>
    <property type="molecule type" value="Genomic_DNA"/>
</dbReference>
<proteinExistence type="predicted"/>
<evidence type="ECO:0000313" key="1">
    <source>
        <dbReference type="EMBL" id="MCD1124802.1"/>
    </source>
</evidence>
<accession>A0A9X1MU68</accession>
<protein>
    <submittedName>
        <fullName evidence="1">Uncharacterized protein</fullName>
    </submittedName>
</protein>
<dbReference type="Proteomes" id="UP001139171">
    <property type="component" value="Unassembled WGS sequence"/>
</dbReference>
<keyword evidence="2" id="KW-1185">Reference proteome</keyword>
<comment type="caution">
    <text evidence="1">The sequence shown here is derived from an EMBL/GenBank/DDBJ whole genome shotgun (WGS) entry which is preliminary data.</text>
</comment>
<evidence type="ECO:0000313" key="2">
    <source>
        <dbReference type="Proteomes" id="UP001139171"/>
    </source>
</evidence>
<reference evidence="1" key="1">
    <citation type="submission" date="2021-11" db="EMBL/GenBank/DDBJ databases">
        <title>Jinshanibacter sp. isolated from one year old Eriocheir sinensis.</title>
        <authorList>
            <person name="Li J.-Y."/>
            <person name="He W."/>
            <person name="Gao T.-H."/>
        </authorList>
    </citation>
    <scope>NUCLEOTIDE SEQUENCE</scope>
    <source>
        <strain evidence="1">LJY008</strain>
    </source>
</reference>
<dbReference type="RefSeq" id="WP_230607811.1">
    <property type="nucleotide sequence ID" value="NZ_JAJNAG010000002.1"/>
</dbReference>
<name>A0A9X1MU68_9GAMM</name>
<organism evidence="1 2">
    <name type="scientific">Limnobaculum eriocheiris</name>
    <dbReference type="NCBI Taxonomy" id="2897391"/>
    <lineage>
        <taxon>Bacteria</taxon>
        <taxon>Pseudomonadati</taxon>
        <taxon>Pseudomonadota</taxon>
        <taxon>Gammaproteobacteria</taxon>
        <taxon>Enterobacterales</taxon>
        <taxon>Budviciaceae</taxon>
        <taxon>Limnobaculum</taxon>
    </lineage>
</organism>
<gene>
    <name evidence="1" type="ORF">LPW36_01925</name>
</gene>
<sequence>MTTTLSVNSNNDIFIANNGRLAISNDLAAVMTIAEQAVKAQAGEMIYATDKGMPTLSLIWTGTPNLQMYEGYLRSTLMSVKGVSKVLSVSMGIQDGTLSYSAQIETIYGSEILNGEL</sequence>
<dbReference type="AlphaFoldDB" id="A0A9X1MU68"/>